<protein>
    <submittedName>
        <fullName evidence="2">Uncharacterized protein</fullName>
    </submittedName>
</protein>
<keyword evidence="3" id="KW-1185">Reference proteome</keyword>
<keyword evidence="1" id="KW-1133">Transmembrane helix</keyword>
<reference evidence="2 3" key="1">
    <citation type="submission" date="2024-02" db="EMBL/GenBank/DDBJ databases">
        <title>de novo genome assembly of Solanum bulbocastanum strain 11H21.</title>
        <authorList>
            <person name="Hosaka A.J."/>
        </authorList>
    </citation>
    <scope>NUCLEOTIDE SEQUENCE [LARGE SCALE GENOMIC DNA]</scope>
    <source>
        <tissue evidence="2">Young leaves</tissue>
    </source>
</reference>
<evidence type="ECO:0000313" key="2">
    <source>
        <dbReference type="EMBL" id="KAK6803689.1"/>
    </source>
</evidence>
<evidence type="ECO:0000256" key="1">
    <source>
        <dbReference type="SAM" id="Phobius"/>
    </source>
</evidence>
<proteinExistence type="predicted"/>
<name>A0AAN8U579_SOLBU</name>
<organism evidence="2 3">
    <name type="scientific">Solanum bulbocastanum</name>
    <name type="common">Wild potato</name>
    <dbReference type="NCBI Taxonomy" id="147425"/>
    <lineage>
        <taxon>Eukaryota</taxon>
        <taxon>Viridiplantae</taxon>
        <taxon>Streptophyta</taxon>
        <taxon>Embryophyta</taxon>
        <taxon>Tracheophyta</taxon>
        <taxon>Spermatophyta</taxon>
        <taxon>Magnoliopsida</taxon>
        <taxon>eudicotyledons</taxon>
        <taxon>Gunneridae</taxon>
        <taxon>Pentapetalae</taxon>
        <taxon>asterids</taxon>
        <taxon>lamiids</taxon>
        <taxon>Solanales</taxon>
        <taxon>Solanaceae</taxon>
        <taxon>Solanoideae</taxon>
        <taxon>Solaneae</taxon>
        <taxon>Solanum</taxon>
    </lineage>
</organism>
<dbReference type="Proteomes" id="UP001371456">
    <property type="component" value="Unassembled WGS sequence"/>
</dbReference>
<accession>A0AAN8U579</accession>
<evidence type="ECO:0000313" key="3">
    <source>
        <dbReference type="Proteomes" id="UP001371456"/>
    </source>
</evidence>
<dbReference type="AlphaFoldDB" id="A0AAN8U579"/>
<comment type="caution">
    <text evidence="2">The sequence shown here is derived from an EMBL/GenBank/DDBJ whole genome shotgun (WGS) entry which is preliminary data.</text>
</comment>
<keyword evidence="1" id="KW-0812">Transmembrane</keyword>
<sequence>MKQSKMQHSLRRWGEAGVKLRFVSLMISFCSLVLLLVEYSVFRVPLVSDFGFVYDFPKGSWVKDETIDVTHWRKLEYEVIKLSANWEFSRNTAYEGHMFPLPEKEIHERTWMSIGTISKSPHITKLAEQRELFAGI</sequence>
<keyword evidence="1" id="KW-0472">Membrane</keyword>
<feature type="transmembrane region" description="Helical" evidence="1">
    <location>
        <begin position="20"/>
        <end position="42"/>
    </location>
</feature>
<dbReference type="EMBL" id="JBANQN010000001">
    <property type="protein sequence ID" value="KAK6803689.1"/>
    <property type="molecule type" value="Genomic_DNA"/>
</dbReference>
<gene>
    <name evidence="2" type="ORF">RDI58_001473</name>
</gene>